<keyword evidence="2" id="KW-1185">Reference proteome</keyword>
<organism evidence="1 2">
    <name type="scientific">Actinokineospora auranticolor</name>
    <dbReference type="NCBI Taxonomy" id="155976"/>
    <lineage>
        <taxon>Bacteria</taxon>
        <taxon>Bacillati</taxon>
        <taxon>Actinomycetota</taxon>
        <taxon>Actinomycetes</taxon>
        <taxon>Pseudonocardiales</taxon>
        <taxon>Pseudonocardiaceae</taxon>
        <taxon>Actinokineospora</taxon>
    </lineage>
</organism>
<protein>
    <submittedName>
        <fullName evidence="1">Uncharacterized protein</fullName>
    </submittedName>
</protein>
<evidence type="ECO:0000313" key="1">
    <source>
        <dbReference type="EMBL" id="PPK63988.1"/>
    </source>
</evidence>
<accession>A0A2S6GFK0</accession>
<sequence>REKLLLDPAKTVSFQRTQFYLVHCPETSKHLTGMGDFGACCGVVISG</sequence>
<reference evidence="1 2" key="1">
    <citation type="submission" date="2018-02" db="EMBL/GenBank/DDBJ databases">
        <title>Genomic Encyclopedia of Archaeal and Bacterial Type Strains, Phase II (KMG-II): from individual species to whole genera.</title>
        <authorList>
            <person name="Goeker M."/>
        </authorList>
    </citation>
    <scope>NUCLEOTIDE SEQUENCE [LARGE SCALE GENOMIC DNA]</scope>
    <source>
        <strain evidence="1 2">YU 961-1</strain>
    </source>
</reference>
<comment type="caution">
    <text evidence="1">The sequence shown here is derived from an EMBL/GenBank/DDBJ whole genome shotgun (WGS) entry which is preliminary data.</text>
</comment>
<dbReference type="Proteomes" id="UP000239203">
    <property type="component" value="Unassembled WGS sequence"/>
</dbReference>
<feature type="non-terminal residue" evidence="1">
    <location>
        <position position="1"/>
    </location>
</feature>
<dbReference type="AlphaFoldDB" id="A0A2S6GFK0"/>
<gene>
    <name evidence="1" type="ORF">CLV40_123108</name>
</gene>
<name>A0A2S6GFK0_9PSEU</name>
<dbReference type="EMBL" id="PTIX01000023">
    <property type="protein sequence ID" value="PPK63988.1"/>
    <property type="molecule type" value="Genomic_DNA"/>
</dbReference>
<evidence type="ECO:0000313" key="2">
    <source>
        <dbReference type="Proteomes" id="UP000239203"/>
    </source>
</evidence>
<proteinExistence type="predicted"/>